<gene>
    <name evidence="17" type="ORF">MNBD_NITROSPINAE04-2697</name>
</gene>
<keyword evidence="10" id="KW-0443">Lipid metabolism</keyword>
<dbReference type="EMBL" id="UOGA01000216">
    <property type="protein sequence ID" value="VAX22079.1"/>
    <property type="molecule type" value="Genomic_DNA"/>
</dbReference>
<evidence type="ECO:0000256" key="8">
    <source>
        <dbReference type="ARBA" id="ARBA00022692"/>
    </source>
</evidence>
<evidence type="ECO:0000256" key="9">
    <source>
        <dbReference type="ARBA" id="ARBA00022989"/>
    </source>
</evidence>
<dbReference type="InterPro" id="IPR048254">
    <property type="entry name" value="CDP_ALCOHOL_P_TRANSF_CS"/>
</dbReference>
<dbReference type="AlphaFoldDB" id="A0A3B1BVW4"/>
<reference evidence="17" key="1">
    <citation type="submission" date="2018-06" db="EMBL/GenBank/DDBJ databases">
        <authorList>
            <person name="Zhirakovskaya E."/>
        </authorList>
    </citation>
    <scope>NUCLEOTIDE SEQUENCE</scope>
</reference>
<comment type="catalytic activity">
    <reaction evidence="1">
        <text>a CDP-1,2-diacyl-sn-glycerol + L-serine = a 1,2-diacyl-sn-glycero-3-phospho-L-serine + CMP + H(+)</text>
        <dbReference type="Rhea" id="RHEA:16913"/>
        <dbReference type="ChEBI" id="CHEBI:15378"/>
        <dbReference type="ChEBI" id="CHEBI:33384"/>
        <dbReference type="ChEBI" id="CHEBI:57262"/>
        <dbReference type="ChEBI" id="CHEBI:58332"/>
        <dbReference type="ChEBI" id="CHEBI:60377"/>
        <dbReference type="EC" id="2.7.8.8"/>
    </reaction>
</comment>
<accession>A0A3B1BVW4</accession>
<evidence type="ECO:0000256" key="10">
    <source>
        <dbReference type="ARBA" id="ARBA00023098"/>
    </source>
</evidence>
<evidence type="ECO:0000256" key="12">
    <source>
        <dbReference type="ARBA" id="ARBA00023209"/>
    </source>
</evidence>
<dbReference type="GO" id="GO:0016020">
    <property type="term" value="C:membrane"/>
    <property type="evidence" value="ECO:0007669"/>
    <property type="project" value="InterPro"/>
</dbReference>
<keyword evidence="6" id="KW-0444">Lipid biosynthesis</keyword>
<keyword evidence="7 17" id="KW-0808">Transferase</keyword>
<organism evidence="17">
    <name type="scientific">hydrothermal vent metagenome</name>
    <dbReference type="NCBI Taxonomy" id="652676"/>
    <lineage>
        <taxon>unclassified sequences</taxon>
        <taxon>metagenomes</taxon>
        <taxon>ecological metagenomes</taxon>
    </lineage>
</organism>
<feature type="compositionally biased region" description="Basic and acidic residues" evidence="15">
    <location>
        <begin position="1"/>
        <end position="12"/>
    </location>
</feature>
<feature type="transmembrane region" description="Helical" evidence="16">
    <location>
        <begin position="227"/>
        <end position="255"/>
    </location>
</feature>
<evidence type="ECO:0000256" key="4">
    <source>
        <dbReference type="ARBA" id="ARBA00013174"/>
    </source>
</evidence>
<feature type="transmembrane region" description="Helical" evidence="16">
    <location>
        <begin position="105"/>
        <end position="124"/>
    </location>
</feature>
<keyword evidence="13" id="KW-1208">Phospholipid metabolism</keyword>
<dbReference type="PROSITE" id="PS00379">
    <property type="entry name" value="CDP_ALCOHOL_P_TRANSF"/>
    <property type="match status" value="1"/>
</dbReference>
<feature type="transmembrane region" description="Helical" evidence="16">
    <location>
        <begin position="189"/>
        <end position="206"/>
    </location>
</feature>
<feature type="transmembrane region" description="Helical" evidence="16">
    <location>
        <begin position="130"/>
        <end position="149"/>
    </location>
</feature>
<keyword evidence="8 16" id="KW-0812">Transmembrane</keyword>
<evidence type="ECO:0000256" key="1">
    <source>
        <dbReference type="ARBA" id="ARBA00000287"/>
    </source>
</evidence>
<dbReference type="PANTHER" id="PTHR14269">
    <property type="entry name" value="CDP-DIACYLGLYCEROL--GLYCEROL-3-PHOSPHATE 3-PHOSPHATIDYLTRANSFERASE-RELATED"/>
    <property type="match status" value="1"/>
</dbReference>
<sequence>MMEEARKDERLRVAPPPEKTSAAPAPARKPLIKNPNLRKGIFIVPSLITSAAFFCGFYAIAASINGDYYTAAWVIILAMFFDGIDGRVARATGSTTNFGLQFDSLSDLIAFGAAPAILMYNWVLQPFGRLGWMAAFLFALCGALRLARFNVQGAEAPKDSFTGLPIPPAAGLLATTVLLTRGALEVDKAPAIVIMVTIYILALLMVSSIPYHNFKHLDLSRRKPFHIFIGVVLIVFIVAQFPHYLLFAMAAVYALHGPAQWLWANKDTDWAEKARSFFSRSKP</sequence>
<dbReference type="EC" id="2.7.8.8" evidence="4"/>
<evidence type="ECO:0000256" key="13">
    <source>
        <dbReference type="ARBA" id="ARBA00023264"/>
    </source>
</evidence>
<feature type="region of interest" description="Disordered" evidence="15">
    <location>
        <begin position="1"/>
        <end position="28"/>
    </location>
</feature>
<dbReference type="InterPro" id="IPR004533">
    <property type="entry name" value="CDP-diaglyc--ser_O-PTrfase"/>
</dbReference>
<dbReference type="NCBIfam" id="TIGR00473">
    <property type="entry name" value="pssA"/>
    <property type="match status" value="1"/>
</dbReference>
<keyword evidence="11 16" id="KW-0472">Membrane</keyword>
<dbReference type="PANTHER" id="PTHR14269:SF61">
    <property type="entry name" value="CDP-DIACYLGLYCEROL--SERINE O-PHOSPHATIDYLTRANSFERASE"/>
    <property type="match status" value="1"/>
</dbReference>
<evidence type="ECO:0000256" key="11">
    <source>
        <dbReference type="ARBA" id="ARBA00023136"/>
    </source>
</evidence>
<comment type="similarity">
    <text evidence="3">Belongs to the CDP-alcohol phosphatidyltransferase class-I family.</text>
</comment>
<dbReference type="InterPro" id="IPR043130">
    <property type="entry name" value="CDP-OH_PTrfase_TM_dom"/>
</dbReference>
<dbReference type="GO" id="GO:0008654">
    <property type="term" value="P:phospholipid biosynthetic process"/>
    <property type="evidence" value="ECO:0007669"/>
    <property type="project" value="UniProtKB-KW"/>
</dbReference>
<evidence type="ECO:0000313" key="17">
    <source>
        <dbReference type="EMBL" id="VAX22079.1"/>
    </source>
</evidence>
<feature type="transmembrane region" description="Helical" evidence="16">
    <location>
        <begin position="161"/>
        <end position="183"/>
    </location>
</feature>
<evidence type="ECO:0000256" key="15">
    <source>
        <dbReference type="SAM" id="MobiDB-lite"/>
    </source>
</evidence>
<feature type="transmembrane region" description="Helical" evidence="16">
    <location>
        <begin position="41"/>
        <end position="62"/>
    </location>
</feature>
<evidence type="ECO:0000256" key="2">
    <source>
        <dbReference type="ARBA" id="ARBA00004127"/>
    </source>
</evidence>
<evidence type="ECO:0000256" key="14">
    <source>
        <dbReference type="ARBA" id="ARBA00032361"/>
    </source>
</evidence>
<feature type="transmembrane region" description="Helical" evidence="16">
    <location>
        <begin position="68"/>
        <end position="84"/>
    </location>
</feature>
<proteinExistence type="inferred from homology"/>
<evidence type="ECO:0000256" key="5">
    <source>
        <dbReference type="ARBA" id="ARBA00017171"/>
    </source>
</evidence>
<evidence type="ECO:0000256" key="7">
    <source>
        <dbReference type="ARBA" id="ARBA00022679"/>
    </source>
</evidence>
<evidence type="ECO:0000256" key="16">
    <source>
        <dbReference type="SAM" id="Phobius"/>
    </source>
</evidence>
<dbReference type="InterPro" id="IPR000462">
    <property type="entry name" value="CDP-OH_P_trans"/>
</dbReference>
<evidence type="ECO:0000256" key="6">
    <source>
        <dbReference type="ARBA" id="ARBA00022516"/>
    </source>
</evidence>
<evidence type="ECO:0000256" key="3">
    <source>
        <dbReference type="ARBA" id="ARBA00010441"/>
    </source>
</evidence>
<dbReference type="GO" id="GO:0003882">
    <property type="term" value="F:CDP-diacylglycerol-serine O-phosphatidyltransferase activity"/>
    <property type="evidence" value="ECO:0007669"/>
    <property type="project" value="UniProtKB-EC"/>
</dbReference>
<dbReference type="GO" id="GO:0012505">
    <property type="term" value="C:endomembrane system"/>
    <property type="evidence" value="ECO:0007669"/>
    <property type="project" value="UniProtKB-SubCell"/>
</dbReference>
<dbReference type="InterPro" id="IPR050324">
    <property type="entry name" value="CDP-alcohol_PTase-I"/>
</dbReference>
<protein>
    <recommendedName>
        <fullName evidence="5">CDP-diacylglycerol--serine O-phosphatidyltransferase</fullName>
        <ecNumber evidence="4">2.7.8.8</ecNumber>
    </recommendedName>
    <alternativeName>
        <fullName evidence="14">Phosphatidylserine synthase</fullName>
    </alternativeName>
</protein>
<name>A0A3B1BVW4_9ZZZZ</name>
<dbReference type="Pfam" id="PF01066">
    <property type="entry name" value="CDP-OH_P_transf"/>
    <property type="match status" value="1"/>
</dbReference>
<keyword evidence="12" id="KW-0594">Phospholipid biosynthesis</keyword>
<keyword evidence="9 16" id="KW-1133">Transmembrane helix</keyword>
<dbReference type="Gene3D" id="1.20.120.1760">
    <property type="match status" value="1"/>
</dbReference>
<comment type="subcellular location">
    <subcellularLocation>
        <location evidence="2">Endomembrane system</location>
        <topology evidence="2">Multi-pass membrane protein</topology>
    </subcellularLocation>
</comment>